<dbReference type="EMBL" id="KZ506733">
    <property type="protein sequence ID" value="PKU38483.1"/>
    <property type="molecule type" value="Genomic_DNA"/>
</dbReference>
<reference evidence="2" key="2">
    <citation type="submission" date="2017-12" db="EMBL/GenBank/DDBJ databases">
        <title>Genome sequence of the Bar-tailed Godwit (Limosa lapponica baueri).</title>
        <authorList>
            <person name="Lima N.C.B."/>
            <person name="Parody-Merino A.M."/>
            <person name="Battley P.F."/>
            <person name="Fidler A.E."/>
            <person name="Prosdocimi F."/>
        </authorList>
    </citation>
    <scope>NUCLEOTIDE SEQUENCE [LARGE SCALE GENOMIC DNA]</scope>
</reference>
<organism evidence="1 2">
    <name type="scientific">Limosa lapponica baueri</name>
    <dbReference type="NCBI Taxonomy" id="1758121"/>
    <lineage>
        <taxon>Eukaryota</taxon>
        <taxon>Metazoa</taxon>
        <taxon>Chordata</taxon>
        <taxon>Craniata</taxon>
        <taxon>Vertebrata</taxon>
        <taxon>Euteleostomi</taxon>
        <taxon>Archelosauria</taxon>
        <taxon>Archosauria</taxon>
        <taxon>Dinosauria</taxon>
        <taxon>Saurischia</taxon>
        <taxon>Theropoda</taxon>
        <taxon>Coelurosauria</taxon>
        <taxon>Aves</taxon>
        <taxon>Neognathae</taxon>
        <taxon>Neoaves</taxon>
        <taxon>Charadriiformes</taxon>
        <taxon>Scolopacidae</taxon>
        <taxon>Limosa</taxon>
    </lineage>
</organism>
<keyword evidence="2" id="KW-1185">Reference proteome</keyword>
<name>A0A2I0TXR0_LIMLA</name>
<dbReference type="Proteomes" id="UP000233556">
    <property type="component" value="Unassembled WGS sequence"/>
</dbReference>
<accession>A0A2I0TXR0</accession>
<evidence type="ECO:0000313" key="2">
    <source>
        <dbReference type="Proteomes" id="UP000233556"/>
    </source>
</evidence>
<proteinExistence type="predicted"/>
<dbReference type="AlphaFoldDB" id="A0A2I0TXR0"/>
<reference evidence="2" key="1">
    <citation type="submission" date="2017-11" db="EMBL/GenBank/DDBJ databases">
        <authorList>
            <person name="Lima N.C."/>
            <person name="Parody-Merino A.M."/>
            <person name="Battley P.F."/>
            <person name="Fidler A.E."/>
            <person name="Prosdocimi F."/>
        </authorList>
    </citation>
    <scope>NUCLEOTIDE SEQUENCE [LARGE SCALE GENOMIC DNA]</scope>
</reference>
<gene>
    <name evidence="1" type="ORF">llap_11216</name>
</gene>
<evidence type="ECO:0000313" key="1">
    <source>
        <dbReference type="EMBL" id="PKU38483.1"/>
    </source>
</evidence>
<protein>
    <submittedName>
        <fullName evidence="1">Uncharacterized protein</fullName>
    </submittedName>
</protein>
<sequence length="96" mass="10505">MGHGATGFLSALKVGARVLCFQKEGAEVLPGGLLGPKLQCQQVEVAAQAHQLCPQLQVLLLQRPQHLRQGLHLPQRLLQLPIHHPPESPQLPPQLR</sequence>